<dbReference type="GO" id="GO:0051721">
    <property type="term" value="F:protein phosphatase 2A binding"/>
    <property type="evidence" value="ECO:0007669"/>
    <property type="project" value="TreeGrafter"/>
</dbReference>
<accession>A0A922M7S3</accession>
<dbReference type="EMBL" id="JACEFF010000755">
    <property type="protein sequence ID" value="KAH9631616.1"/>
    <property type="molecule type" value="Genomic_DNA"/>
</dbReference>
<keyword evidence="2" id="KW-0175">Coiled coil</keyword>
<dbReference type="PANTHER" id="PTHR10933:SF9">
    <property type="entry name" value="IMMUNOGLOBULIN-BINDING PROTEIN 1"/>
    <property type="match status" value="1"/>
</dbReference>
<comment type="similarity">
    <text evidence="1">Belongs to the IGBP1/TAP42 family.</text>
</comment>
<dbReference type="Gene3D" id="1.25.40.540">
    <property type="entry name" value="TAP42-like family"/>
    <property type="match status" value="1"/>
</dbReference>
<proteinExistence type="inferred from homology"/>
<gene>
    <name evidence="4" type="ORF">HF086_006608</name>
</gene>
<comment type="caution">
    <text evidence="4">The sequence shown here is derived from an EMBL/GenBank/DDBJ whole genome shotgun (WGS) entry which is preliminary data.</text>
</comment>
<sequence length="359" mass="41097">MSVSLLFDSVSCQQVSGDKLAIIHRENKFCGCGEKNYLQFTKICSISKVKISMSKEECAKMSLDEEPLTKLFDDAMKIYEAIEKSNEPTNSNSTQLSVKSAISKFEKATNLVSLAQMFSRNEGVEELPTETLRYMLLPALLGTLTLKLCNQPRIDLVNVAEIYYKDFLQRCKDYGVTDLEVPSTTESREVEKPQSEQAKIASLVLTREAKIRRYKQAQELKDQLAVLSKAMESSADEETKRAYFLKLLENYINQAFEELSSIEQEKSILEYMAKNAGEPKPAERPRAPLKPVIITRDELQKAVFGAGYPAIPSLTVEEFYDQRERLEEQDDPEERARKNNMDEYKDDHRRGWGNRHNRS</sequence>
<protein>
    <recommendedName>
        <fullName evidence="6">Immunoglobulin-binding protein 1</fullName>
    </recommendedName>
</protein>
<evidence type="ECO:0000256" key="1">
    <source>
        <dbReference type="ARBA" id="ARBA00034730"/>
    </source>
</evidence>
<feature type="region of interest" description="Disordered" evidence="3">
    <location>
        <begin position="321"/>
        <end position="359"/>
    </location>
</feature>
<dbReference type="GO" id="GO:0035303">
    <property type="term" value="P:regulation of dephosphorylation"/>
    <property type="evidence" value="ECO:0007669"/>
    <property type="project" value="TreeGrafter"/>
</dbReference>
<dbReference type="InterPro" id="IPR007304">
    <property type="entry name" value="TAP46-like"/>
</dbReference>
<feature type="coiled-coil region" evidence="2">
    <location>
        <begin position="217"/>
        <end position="265"/>
    </location>
</feature>
<dbReference type="InterPro" id="IPR038511">
    <property type="entry name" value="TAP42/TAP46-like_sf"/>
</dbReference>
<dbReference type="Pfam" id="PF04177">
    <property type="entry name" value="TAP42"/>
    <property type="match status" value="1"/>
</dbReference>
<dbReference type="FunFam" id="1.25.40.540:FF:000003">
    <property type="entry name" value="Immunoglobulin (CD79A)-binding protein 1"/>
    <property type="match status" value="1"/>
</dbReference>
<name>A0A922M7S3_SPOEX</name>
<evidence type="ECO:0000256" key="3">
    <source>
        <dbReference type="SAM" id="MobiDB-lite"/>
    </source>
</evidence>
<feature type="compositionally biased region" description="Basic and acidic residues" evidence="3">
    <location>
        <begin position="334"/>
        <end position="350"/>
    </location>
</feature>
<evidence type="ECO:0008006" key="6">
    <source>
        <dbReference type="Google" id="ProtNLM"/>
    </source>
</evidence>
<organism evidence="4 5">
    <name type="scientific">Spodoptera exigua</name>
    <name type="common">Beet armyworm</name>
    <name type="synonym">Noctua fulgens</name>
    <dbReference type="NCBI Taxonomy" id="7107"/>
    <lineage>
        <taxon>Eukaryota</taxon>
        <taxon>Metazoa</taxon>
        <taxon>Ecdysozoa</taxon>
        <taxon>Arthropoda</taxon>
        <taxon>Hexapoda</taxon>
        <taxon>Insecta</taxon>
        <taxon>Pterygota</taxon>
        <taxon>Neoptera</taxon>
        <taxon>Endopterygota</taxon>
        <taxon>Lepidoptera</taxon>
        <taxon>Glossata</taxon>
        <taxon>Ditrysia</taxon>
        <taxon>Noctuoidea</taxon>
        <taxon>Noctuidae</taxon>
        <taxon>Amphipyrinae</taxon>
        <taxon>Spodoptera</taxon>
    </lineage>
</organism>
<dbReference type="Proteomes" id="UP000814243">
    <property type="component" value="Unassembled WGS sequence"/>
</dbReference>
<evidence type="ECO:0000313" key="4">
    <source>
        <dbReference type="EMBL" id="KAH9631616.1"/>
    </source>
</evidence>
<dbReference type="PANTHER" id="PTHR10933">
    <property type="entry name" value="IMMUNOGLOBULIN-BINDING PROTEIN 1"/>
    <property type="match status" value="1"/>
</dbReference>
<dbReference type="AlphaFoldDB" id="A0A922M7S3"/>
<reference evidence="4" key="1">
    <citation type="journal article" date="2021" name="G3 (Bethesda)">
        <title>Genome and transcriptome analysis of the beet armyworm Spodoptera exigua reveals targets for pest control. .</title>
        <authorList>
            <person name="Simon S."/>
            <person name="Breeschoten T."/>
            <person name="Jansen H.J."/>
            <person name="Dirks R.P."/>
            <person name="Schranz M.E."/>
            <person name="Ros V.I.D."/>
        </authorList>
    </citation>
    <scope>NUCLEOTIDE SEQUENCE</scope>
    <source>
        <strain evidence="4">TB_SE_WUR_2020</strain>
    </source>
</reference>
<dbReference type="GO" id="GO:0009966">
    <property type="term" value="P:regulation of signal transduction"/>
    <property type="evidence" value="ECO:0007669"/>
    <property type="project" value="InterPro"/>
</dbReference>
<evidence type="ECO:0000313" key="5">
    <source>
        <dbReference type="Proteomes" id="UP000814243"/>
    </source>
</evidence>
<evidence type="ECO:0000256" key="2">
    <source>
        <dbReference type="SAM" id="Coils"/>
    </source>
</evidence>
<dbReference type="GO" id="GO:0005829">
    <property type="term" value="C:cytosol"/>
    <property type="evidence" value="ECO:0007669"/>
    <property type="project" value="TreeGrafter"/>
</dbReference>